<dbReference type="PRINTS" id="PR00081">
    <property type="entry name" value="GDHRDH"/>
</dbReference>
<dbReference type="Pfam" id="PF00106">
    <property type="entry name" value="adh_short"/>
    <property type="match status" value="1"/>
</dbReference>
<evidence type="ECO:0000313" key="4">
    <source>
        <dbReference type="Proteomes" id="UP000887116"/>
    </source>
</evidence>
<dbReference type="Gene3D" id="3.40.50.720">
    <property type="entry name" value="NAD(P)-binding Rossmann-like Domain"/>
    <property type="match status" value="1"/>
</dbReference>
<comment type="caution">
    <text evidence="3">The sequence shown here is derived from an EMBL/GenBank/DDBJ whole genome shotgun (WGS) entry which is preliminary data.</text>
</comment>
<keyword evidence="2" id="KW-1133">Transmembrane helix</keyword>
<sequence length="419" mass="46563">MPNRSFLSKKESVAPGCKLSKNRMVLPLGRNLADNDPGNPKALQKLYQEINDAHTDKLKKSSSEMLEGTLSVYAFIVIFPLAVIGGLIFLIRNFIRSTEYCDADARFDGKTIVVTGGSSGLGRTLSVELAKRGARVIVACRTKARRDSTAYFLRSKTGSFNIRTMFMDLTSLDSVYDFCQELVDTEDRIDAVVNNAAILCPQDKTSDELDIMLGVNYIGHFLLTNLLCSKLLQHGTSNSPARIVNVVCSSLRSGHIVRLDDMEGKTDGSYNMRTVYRSSKLALHLMTKELAHKYVEEGVVSYSTDPGYVNTGLYKHLEGPFGKFNQTCAKALYRTTEEGIQTILYCLSSKDVLKQSGSLFKDCRICDARNSEWTEKSIKELWDRTSELILSKGIKLELGATDEDEEAEKADSEVADSEQ</sequence>
<dbReference type="SUPFAM" id="SSF51735">
    <property type="entry name" value="NAD(P)-binding Rossmann-fold domains"/>
    <property type="match status" value="1"/>
</dbReference>
<keyword evidence="4" id="KW-1185">Reference proteome</keyword>
<accession>A0A8X6KP71</accession>
<name>A0A8X6KP71_TRICU</name>
<keyword evidence="1" id="KW-0560">Oxidoreductase</keyword>
<dbReference type="InterPro" id="IPR002347">
    <property type="entry name" value="SDR_fam"/>
</dbReference>
<dbReference type="PANTHER" id="PTHR43157:SF31">
    <property type="entry name" value="PHOSPHATIDYLINOSITOL-GLYCAN BIOSYNTHESIS CLASS F PROTEIN"/>
    <property type="match status" value="1"/>
</dbReference>
<evidence type="ECO:0000313" key="3">
    <source>
        <dbReference type="EMBL" id="GFQ79261.1"/>
    </source>
</evidence>
<dbReference type="GO" id="GO:0016491">
    <property type="term" value="F:oxidoreductase activity"/>
    <property type="evidence" value="ECO:0007669"/>
    <property type="project" value="UniProtKB-KW"/>
</dbReference>
<organism evidence="3 4">
    <name type="scientific">Trichonephila clavata</name>
    <name type="common">Joro spider</name>
    <name type="synonym">Nephila clavata</name>
    <dbReference type="NCBI Taxonomy" id="2740835"/>
    <lineage>
        <taxon>Eukaryota</taxon>
        <taxon>Metazoa</taxon>
        <taxon>Ecdysozoa</taxon>
        <taxon>Arthropoda</taxon>
        <taxon>Chelicerata</taxon>
        <taxon>Arachnida</taxon>
        <taxon>Araneae</taxon>
        <taxon>Araneomorphae</taxon>
        <taxon>Entelegynae</taxon>
        <taxon>Araneoidea</taxon>
        <taxon>Nephilidae</taxon>
        <taxon>Trichonephila</taxon>
    </lineage>
</organism>
<evidence type="ECO:0000256" key="1">
    <source>
        <dbReference type="ARBA" id="ARBA00023002"/>
    </source>
</evidence>
<dbReference type="OrthoDB" id="191979at2759"/>
<feature type="transmembrane region" description="Helical" evidence="2">
    <location>
        <begin position="70"/>
        <end position="91"/>
    </location>
</feature>
<reference evidence="3" key="1">
    <citation type="submission" date="2020-07" db="EMBL/GenBank/DDBJ databases">
        <title>Multicomponent nature underlies the extraordinary mechanical properties of spider dragline silk.</title>
        <authorList>
            <person name="Kono N."/>
            <person name="Nakamura H."/>
            <person name="Mori M."/>
            <person name="Yoshida Y."/>
            <person name="Ohtoshi R."/>
            <person name="Malay A.D."/>
            <person name="Moran D.A.P."/>
            <person name="Tomita M."/>
            <person name="Numata K."/>
            <person name="Arakawa K."/>
        </authorList>
    </citation>
    <scope>NUCLEOTIDE SEQUENCE</scope>
</reference>
<dbReference type="EMBL" id="BMAO01002231">
    <property type="protein sequence ID" value="GFQ79261.1"/>
    <property type="molecule type" value="Genomic_DNA"/>
</dbReference>
<dbReference type="InterPro" id="IPR036291">
    <property type="entry name" value="NAD(P)-bd_dom_sf"/>
</dbReference>
<dbReference type="AlphaFoldDB" id="A0A8X6KP71"/>
<protein>
    <submittedName>
        <fullName evidence="3">Retinol dehydrogenase 14</fullName>
    </submittedName>
</protein>
<gene>
    <name evidence="3" type="primary">RDH14</name>
    <name evidence="3" type="ORF">TNCT_611551</name>
</gene>
<dbReference type="Proteomes" id="UP000887116">
    <property type="component" value="Unassembled WGS sequence"/>
</dbReference>
<evidence type="ECO:0000256" key="2">
    <source>
        <dbReference type="SAM" id="Phobius"/>
    </source>
</evidence>
<keyword evidence="2" id="KW-0812">Transmembrane</keyword>
<keyword evidence="2" id="KW-0472">Membrane</keyword>
<dbReference type="PANTHER" id="PTHR43157">
    <property type="entry name" value="PHOSPHATIDYLINOSITOL-GLYCAN BIOSYNTHESIS CLASS F PROTEIN-RELATED"/>
    <property type="match status" value="1"/>
</dbReference>
<proteinExistence type="predicted"/>